<dbReference type="STRING" id="999422.HMPREF9944_02310"/>
<organism evidence="1 2">
    <name type="scientific">Segatella maculosa OT 289</name>
    <dbReference type="NCBI Taxonomy" id="999422"/>
    <lineage>
        <taxon>Bacteria</taxon>
        <taxon>Pseudomonadati</taxon>
        <taxon>Bacteroidota</taxon>
        <taxon>Bacteroidia</taxon>
        <taxon>Bacteroidales</taxon>
        <taxon>Prevotellaceae</taxon>
        <taxon>Segatella</taxon>
    </lineage>
</organism>
<sequence length="60" mass="6724">MQVSKKKMPYGYAVGYFVDGKTAGKVNARGPFRGRNRTKYSFSSTVPTIKRGNTFCQSRP</sequence>
<protein>
    <submittedName>
        <fullName evidence="1">Uncharacterized protein</fullName>
    </submittedName>
</protein>
<dbReference type="EMBL" id="AGEK01000037">
    <property type="protein sequence ID" value="EHO67209.1"/>
    <property type="molecule type" value="Genomic_DNA"/>
</dbReference>
<accession>H1HPY5</accession>
<reference evidence="1 2" key="1">
    <citation type="submission" date="2011-12" db="EMBL/GenBank/DDBJ databases">
        <title>The Genome Sequence of Prevotella maculosa OT 289.</title>
        <authorList>
            <consortium name="The Broad Institute Genome Sequencing Platform"/>
            <person name="Earl A."/>
            <person name="Ward D."/>
            <person name="Feldgarden M."/>
            <person name="Gevers D."/>
            <person name="Izard J."/>
            <person name="Blanton J.M."/>
            <person name="Mathney J."/>
            <person name="Tanner A.C."/>
            <person name="Dewhirst F.E."/>
            <person name="Young S.K."/>
            <person name="Zeng Q."/>
            <person name="Gargeya S."/>
            <person name="Fitzgerald M."/>
            <person name="Haas B."/>
            <person name="Abouelleil A."/>
            <person name="Alvarado L."/>
            <person name="Arachchi H.M."/>
            <person name="Berlin A."/>
            <person name="Chapman S.B."/>
            <person name="Gearin G."/>
            <person name="Goldberg J."/>
            <person name="Griggs A."/>
            <person name="Gujja S."/>
            <person name="Hansen M."/>
            <person name="Heiman D."/>
            <person name="Howarth C."/>
            <person name="Larimer J."/>
            <person name="Lui A."/>
            <person name="MacDonald P.J.P."/>
            <person name="McCowen C."/>
            <person name="Montmayeur A."/>
            <person name="Murphy C."/>
            <person name="Neiman D."/>
            <person name="Pearson M."/>
            <person name="Priest M."/>
            <person name="Roberts A."/>
            <person name="Saif S."/>
            <person name="Shea T."/>
            <person name="Sisk P."/>
            <person name="Stolte C."/>
            <person name="Sykes S."/>
            <person name="Wortman J."/>
            <person name="Nusbaum C."/>
            <person name="Birren B."/>
        </authorList>
    </citation>
    <scope>NUCLEOTIDE SEQUENCE [LARGE SCALE GENOMIC DNA]</scope>
    <source>
        <strain evidence="1 2">OT 289</strain>
    </source>
</reference>
<dbReference type="AlphaFoldDB" id="H1HPY5"/>
<dbReference type="Proteomes" id="UP000003167">
    <property type="component" value="Unassembled WGS sequence"/>
</dbReference>
<evidence type="ECO:0000313" key="1">
    <source>
        <dbReference type="EMBL" id="EHO67209.1"/>
    </source>
</evidence>
<dbReference type="HOGENOM" id="CLU_2937823_0_0_10"/>
<gene>
    <name evidence="1" type="ORF">HMPREF9944_02310</name>
</gene>
<evidence type="ECO:0000313" key="2">
    <source>
        <dbReference type="Proteomes" id="UP000003167"/>
    </source>
</evidence>
<proteinExistence type="predicted"/>
<name>H1HPY5_9BACT</name>
<keyword evidence="2" id="KW-1185">Reference proteome</keyword>
<comment type="caution">
    <text evidence="1">The sequence shown here is derived from an EMBL/GenBank/DDBJ whole genome shotgun (WGS) entry which is preliminary data.</text>
</comment>